<evidence type="ECO:0000313" key="2">
    <source>
        <dbReference type="Proteomes" id="UP000012073"/>
    </source>
</evidence>
<protein>
    <submittedName>
        <fullName evidence="1">Uncharacterized protein</fullName>
    </submittedName>
</protein>
<dbReference type="RefSeq" id="XP_005709917.1">
    <property type="nucleotide sequence ID" value="XM_005709860.1"/>
</dbReference>
<dbReference type="Gramene" id="CDF39623">
    <property type="protein sequence ID" value="CDF39623"/>
    <property type="gene ID" value="CHC_T00000369001"/>
</dbReference>
<name>R7QPC6_CHOCR</name>
<dbReference type="Proteomes" id="UP000012073">
    <property type="component" value="Unassembled WGS sequence"/>
</dbReference>
<sequence length="37" mass="4513">MYHRLYETPVHLLITRRTHTALRLPHSYQTEHKEGAR</sequence>
<proteinExistence type="predicted"/>
<dbReference type="GeneID" id="17317634"/>
<gene>
    <name evidence="1" type="ORF">CHC_T00000369001</name>
</gene>
<accession>R7QPC6</accession>
<dbReference type="AlphaFoldDB" id="R7QPC6"/>
<evidence type="ECO:0000313" key="1">
    <source>
        <dbReference type="EMBL" id="CDF39623.1"/>
    </source>
</evidence>
<organism evidence="1 2">
    <name type="scientific">Chondrus crispus</name>
    <name type="common">Carrageen Irish moss</name>
    <name type="synonym">Polymorpha crispa</name>
    <dbReference type="NCBI Taxonomy" id="2769"/>
    <lineage>
        <taxon>Eukaryota</taxon>
        <taxon>Rhodophyta</taxon>
        <taxon>Florideophyceae</taxon>
        <taxon>Rhodymeniophycidae</taxon>
        <taxon>Gigartinales</taxon>
        <taxon>Gigartinaceae</taxon>
        <taxon>Chondrus</taxon>
    </lineage>
</organism>
<reference evidence="2" key="1">
    <citation type="journal article" date="2013" name="Proc. Natl. Acad. Sci. U.S.A.">
        <title>Genome structure and metabolic features in the red seaweed Chondrus crispus shed light on evolution of the Archaeplastida.</title>
        <authorList>
            <person name="Collen J."/>
            <person name="Porcel B."/>
            <person name="Carre W."/>
            <person name="Ball S.G."/>
            <person name="Chaparro C."/>
            <person name="Tonon T."/>
            <person name="Barbeyron T."/>
            <person name="Michel G."/>
            <person name="Noel B."/>
            <person name="Valentin K."/>
            <person name="Elias M."/>
            <person name="Artiguenave F."/>
            <person name="Arun A."/>
            <person name="Aury J.M."/>
            <person name="Barbosa-Neto J.F."/>
            <person name="Bothwell J.H."/>
            <person name="Bouget F.Y."/>
            <person name="Brillet L."/>
            <person name="Cabello-Hurtado F."/>
            <person name="Capella-Gutierrez S."/>
            <person name="Charrier B."/>
            <person name="Cladiere L."/>
            <person name="Cock J.M."/>
            <person name="Coelho S.M."/>
            <person name="Colleoni C."/>
            <person name="Czjzek M."/>
            <person name="Da Silva C."/>
            <person name="Delage L."/>
            <person name="Denoeud F."/>
            <person name="Deschamps P."/>
            <person name="Dittami S.M."/>
            <person name="Gabaldon T."/>
            <person name="Gachon C.M."/>
            <person name="Groisillier A."/>
            <person name="Herve C."/>
            <person name="Jabbari K."/>
            <person name="Katinka M."/>
            <person name="Kloareg B."/>
            <person name="Kowalczyk N."/>
            <person name="Labadie K."/>
            <person name="Leblanc C."/>
            <person name="Lopez P.J."/>
            <person name="McLachlan D.H."/>
            <person name="Meslet-Cladiere L."/>
            <person name="Moustafa A."/>
            <person name="Nehr Z."/>
            <person name="Nyvall Collen P."/>
            <person name="Panaud O."/>
            <person name="Partensky F."/>
            <person name="Poulain J."/>
            <person name="Rensing S.A."/>
            <person name="Rousvoal S."/>
            <person name="Samson G."/>
            <person name="Symeonidi A."/>
            <person name="Weissenbach J."/>
            <person name="Zambounis A."/>
            <person name="Wincker P."/>
            <person name="Boyen C."/>
        </authorList>
    </citation>
    <scope>NUCLEOTIDE SEQUENCE [LARGE SCALE GENOMIC DNA]</scope>
    <source>
        <strain evidence="2">cv. Stackhouse</strain>
    </source>
</reference>
<dbReference type="KEGG" id="ccp:CHC_T00000369001"/>
<dbReference type="EMBL" id="HG002059">
    <property type="protein sequence ID" value="CDF39623.1"/>
    <property type="molecule type" value="Genomic_DNA"/>
</dbReference>
<keyword evidence="2" id="KW-1185">Reference proteome</keyword>